<dbReference type="EMBL" id="JAEFDC010000010">
    <property type="protein sequence ID" value="MBI1647560.1"/>
    <property type="molecule type" value="Genomic_DNA"/>
</dbReference>
<reference evidence="2 3" key="1">
    <citation type="journal article" date="2021" name="Int. J. Syst. Evol. Microbiol.">
        <title>Capnocytophaga periodontitidis sp. nov., isolated from subgingival plaque of periodontitis patient.</title>
        <authorList>
            <person name="Zhang Y."/>
            <person name="Qiao D."/>
            <person name="Shi W."/>
            <person name="Wu D."/>
            <person name="Cai M."/>
        </authorList>
    </citation>
    <scope>NUCLEOTIDE SEQUENCE [LARGE SCALE GENOMIC DNA]</scope>
    <source>
        <strain evidence="2 3">051621</strain>
    </source>
</reference>
<comment type="caution">
    <text evidence="2">The sequence shown here is derived from an EMBL/GenBank/DDBJ whole genome shotgun (WGS) entry which is preliminary data.</text>
</comment>
<name>A0ABS0SPF1_9FLAO</name>
<feature type="signal peptide" evidence="1">
    <location>
        <begin position="1"/>
        <end position="19"/>
    </location>
</feature>
<feature type="chain" id="PRO_5047289208" evidence="1">
    <location>
        <begin position="20"/>
        <end position="407"/>
    </location>
</feature>
<protein>
    <submittedName>
        <fullName evidence="2">Uncharacterized protein</fullName>
    </submittedName>
</protein>
<keyword evidence="1" id="KW-0732">Signal</keyword>
<dbReference type="Proteomes" id="UP000641139">
    <property type="component" value="Unassembled WGS sequence"/>
</dbReference>
<gene>
    <name evidence="2" type="ORF">I7X30_10890</name>
</gene>
<evidence type="ECO:0000313" key="2">
    <source>
        <dbReference type="EMBL" id="MBI1647560.1"/>
    </source>
</evidence>
<sequence>MKHLLFLCLTVLMLVPVHAQNDDENNNFIAAGQPIFIIVIGEYCGIPNNLGTREEAELAKNFKSINPKIRYAWISTQPLTFDNYKHSTIHFDNEEGKGCVRVVYWDGKKSSTPLLYNDLVGATEYFSPKLLKKKVESSYYTEFQKRLKHFQQKKEHLTSRSKEVSDRYVKDVLINQALMLSPVFSLNLKNVKRITVKENKQVQMRLCLNEQGLLSRIERQDGEVYMECKYEDGLLRELVEYQSDAEPLTTTQYLYNDNEIFKKVVKEETPPYDGKHFYYSCDYYQLQDDFLNCYRTNFSTDTWSIYENIIKREGNKIIDEDDLNKTVYTLSNTKNHLPITITFGKEDGERGQGKFIQKNPLLWVFESYNQTNKFHWDKQGRVIRIESKRKDMEDSEDVTYYFQYEMY</sequence>
<dbReference type="RefSeq" id="WP_198467120.1">
    <property type="nucleotide sequence ID" value="NZ_JAEFDC010000010.1"/>
</dbReference>
<evidence type="ECO:0000313" key="3">
    <source>
        <dbReference type="Proteomes" id="UP000641139"/>
    </source>
</evidence>
<accession>A0ABS0SPF1</accession>
<keyword evidence="3" id="KW-1185">Reference proteome</keyword>
<evidence type="ECO:0000256" key="1">
    <source>
        <dbReference type="SAM" id="SignalP"/>
    </source>
</evidence>
<proteinExistence type="predicted"/>
<organism evidence="2 3">
    <name type="scientific">Capnocytophaga periodontitidis</name>
    <dbReference type="NCBI Taxonomy" id="2795027"/>
    <lineage>
        <taxon>Bacteria</taxon>
        <taxon>Pseudomonadati</taxon>
        <taxon>Bacteroidota</taxon>
        <taxon>Flavobacteriia</taxon>
        <taxon>Flavobacteriales</taxon>
        <taxon>Flavobacteriaceae</taxon>
        <taxon>Capnocytophaga</taxon>
    </lineage>
</organism>